<evidence type="ECO:0000256" key="2">
    <source>
        <dbReference type="ARBA" id="ARBA00009211"/>
    </source>
</evidence>
<dbReference type="GO" id="GO:0030515">
    <property type="term" value="F:snoRNA binding"/>
    <property type="evidence" value="ECO:0007669"/>
    <property type="project" value="InterPro"/>
</dbReference>
<dbReference type="Pfam" id="PF01798">
    <property type="entry name" value="Nop"/>
    <property type="match status" value="1"/>
</dbReference>
<dbReference type="GO" id="GO:0031428">
    <property type="term" value="C:box C/D methylation guide snoRNP complex"/>
    <property type="evidence" value="ECO:0007669"/>
    <property type="project" value="InterPro"/>
</dbReference>
<comment type="subunit">
    <text evidence="8">Part of a large pre-ribosomal ribonucleoprotein (RNP) complex, that consists of at least 62 ribosomal proteins, 45 nonribosomal proteins and both pre-rRNA and mature rRNA species. Within this complex directly interacts with TCOF1 in an RNA-independent manner. Core component of box C/D small nucleolar ribonucleoprotein (snoRNP) particles; the core proteins SNU13, NOP56, NOP58 and FBL or FBLL1 assemble stepwise onto the snoRNA. Interacts with NOP1 and NOP58. Interacts with NUFIP1, RUVBL1 and RUVBL2; RUVBL1:RUVBL2 seem to bridge the association of NOP56 with NUFIP1. Part of the small subunit (SSU) processome, composed of more than 70 proteins and the RNA chaperone small nucleolar RNA (snoRNA) U3. Interacts with NOP2 and FBL.</text>
</comment>
<evidence type="ECO:0000256" key="3">
    <source>
        <dbReference type="ARBA" id="ARBA00022517"/>
    </source>
</evidence>
<dbReference type="InterPro" id="IPR012974">
    <property type="entry name" value="NOP58/56_N"/>
</dbReference>
<accession>A0A0C9R383</accession>
<organism evidence="11">
    <name type="scientific">Amblyomma americanum</name>
    <name type="common">Lone star tick</name>
    <dbReference type="NCBI Taxonomy" id="6943"/>
    <lineage>
        <taxon>Eukaryota</taxon>
        <taxon>Metazoa</taxon>
        <taxon>Ecdysozoa</taxon>
        <taxon>Arthropoda</taxon>
        <taxon>Chelicerata</taxon>
        <taxon>Arachnida</taxon>
        <taxon>Acari</taxon>
        <taxon>Parasitiformes</taxon>
        <taxon>Ixodida</taxon>
        <taxon>Ixodoidea</taxon>
        <taxon>Ixodidae</taxon>
        <taxon>Amblyomminae</taxon>
        <taxon>Amblyomma</taxon>
    </lineage>
</organism>
<comment type="function">
    <text evidence="7">Involved in the early to middle stages of 60S ribosomal subunit biogenesis. Required for the biogenesis of box C/D snoRNAs such U3, U8 and U14 snoRNAs. Part of the small subunit (SSU) processome, first precursor of the small eukaryotic ribosomal subunit. During the assembly of the SSU processome in the nucleolus, many ribosome biogenesis factors, an RNA chaperone and ribosomal proteins associate with the nascent pre-rRNA and work in concert to generate RNA folding, modifications, rearrangements and cleavage as well as targeted degradation of pre-ribosomal RNA by the RNA exosome. Core component of box C/D small nucleolar ribonucleoprotein (snoRNP) complexes that function in methylation of multiple sites on ribosomal RNAs (rRNAs) and messenger RNAs (mRNAs).</text>
</comment>
<dbReference type="GO" id="GO:0032040">
    <property type="term" value="C:small-subunit processome"/>
    <property type="evidence" value="ECO:0007669"/>
    <property type="project" value="InterPro"/>
</dbReference>
<dbReference type="SUPFAM" id="SSF89124">
    <property type="entry name" value="Nop domain"/>
    <property type="match status" value="1"/>
</dbReference>
<feature type="compositionally biased region" description="Basic residues" evidence="9">
    <location>
        <begin position="537"/>
        <end position="546"/>
    </location>
</feature>
<feature type="domain" description="Nop" evidence="10">
    <location>
        <begin position="294"/>
        <end position="412"/>
    </location>
</feature>
<evidence type="ECO:0000256" key="1">
    <source>
        <dbReference type="ARBA" id="ARBA00004604"/>
    </source>
</evidence>
<dbReference type="AlphaFoldDB" id="A0A0C9R383"/>
<evidence type="ECO:0000256" key="6">
    <source>
        <dbReference type="ARBA" id="ARBA00041388"/>
    </source>
</evidence>
<dbReference type="PROSITE" id="PS51358">
    <property type="entry name" value="NOP"/>
    <property type="match status" value="1"/>
</dbReference>
<dbReference type="PANTHER" id="PTHR10894:SF0">
    <property type="entry name" value="NUCLEOLAR PROTEIN 56"/>
    <property type="match status" value="1"/>
</dbReference>
<dbReference type="InterPro" id="IPR045056">
    <property type="entry name" value="Nop56/Nop58"/>
</dbReference>
<comment type="subcellular location">
    <subcellularLocation>
        <location evidence="1">Nucleus</location>
        <location evidence="1">Nucleolus</location>
    </subcellularLocation>
</comment>
<evidence type="ECO:0000256" key="4">
    <source>
        <dbReference type="ARBA" id="ARBA00023242"/>
    </source>
</evidence>
<dbReference type="SMART" id="SM00931">
    <property type="entry name" value="NOSIC"/>
    <property type="match status" value="1"/>
</dbReference>
<dbReference type="InterPro" id="IPR036070">
    <property type="entry name" value="Nop_dom_sf"/>
</dbReference>
<evidence type="ECO:0000256" key="7">
    <source>
        <dbReference type="ARBA" id="ARBA00053627"/>
    </source>
</evidence>
<dbReference type="Gene3D" id="1.10.246.90">
    <property type="entry name" value="Nop domain"/>
    <property type="match status" value="1"/>
</dbReference>
<dbReference type="Gene3D" id="1.10.287.4070">
    <property type="match status" value="1"/>
</dbReference>
<dbReference type="PANTHER" id="PTHR10894">
    <property type="entry name" value="NUCLEOLAR PROTEIN 5 NUCLEOLAR PROTEIN NOP5 NOP58"/>
    <property type="match status" value="1"/>
</dbReference>
<dbReference type="InterPro" id="IPR002687">
    <property type="entry name" value="Nop_dom"/>
</dbReference>
<reference evidence="11" key="1">
    <citation type="journal article" date="2015" name="PLoS ONE">
        <title>An Insight into the Sialome of the Lone Star Tick, Amblyomma americanum, with a Glimpse on Its Time Dependent Gene Expression.</title>
        <authorList>
            <person name="Karim S."/>
            <person name="Ribeiro J.M."/>
        </authorList>
    </citation>
    <scope>NUCLEOTIDE SEQUENCE</scope>
    <source>
        <tissue evidence="11">Salivary gland</tissue>
    </source>
</reference>
<evidence type="ECO:0000256" key="8">
    <source>
        <dbReference type="ARBA" id="ARBA00064370"/>
    </source>
</evidence>
<dbReference type="FunFam" id="1.10.287.4070:FF:000002">
    <property type="entry name" value="Nucleolar protein 56"/>
    <property type="match status" value="1"/>
</dbReference>
<keyword evidence="3" id="KW-0690">Ribosome biogenesis</keyword>
<evidence type="ECO:0000256" key="9">
    <source>
        <dbReference type="SAM" id="MobiDB-lite"/>
    </source>
</evidence>
<dbReference type="GO" id="GO:0042254">
    <property type="term" value="P:ribosome biogenesis"/>
    <property type="evidence" value="ECO:0007669"/>
    <property type="project" value="UniProtKB-KW"/>
</dbReference>
<feature type="region of interest" description="Disordered" evidence="9">
    <location>
        <begin position="441"/>
        <end position="546"/>
    </location>
</feature>
<comment type="similarity">
    <text evidence="2">Belongs to the NOP5/NOP56 family.</text>
</comment>
<name>A0A0C9R383_AMBAM</name>
<evidence type="ECO:0000259" key="10">
    <source>
        <dbReference type="PROSITE" id="PS51358"/>
    </source>
</evidence>
<evidence type="ECO:0000313" key="11">
    <source>
        <dbReference type="EMBL" id="JAG91465.1"/>
    </source>
</evidence>
<dbReference type="InterPro" id="IPR012976">
    <property type="entry name" value="NOSIC"/>
</dbReference>
<dbReference type="FunFam" id="1.10.246.90:FF:000001">
    <property type="entry name" value="Nucleolar protein 56"/>
    <property type="match status" value="1"/>
</dbReference>
<keyword evidence="4" id="KW-0539">Nucleus</keyword>
<evidence type="ECO:0000256" key="5">
    <source>
        <dbReference type="ARBA" id="ARBA00040742"/>
    </source>
</evidence>
<dbReference type="InterPro" id="IPR042239">
    <property type="entry name" value="Nop_C"/>
</dbReference>
<sequence length="546" mass="61000">MSQLYVLFEHAVGYALFRVKEFEEVSMALPQVEKSVLDCNKFKSLVHLIAFLPFRTAVNALENMNCLTEGVVHEDLQTFLETNLPKSTKKSKVMLGVGDSKLGMTIQESMGISCQHTGVVPEVIRGLRLHFSKIVKGLTDASSSKAQLGLGHSYSRSKVKFNVNRIDNMIIQSIALLDQLDKDINTFAMRVREWHSYHFPELVKIVPDNYTYAKTAMLIKNRKDLSEDSLEALEEVVMDSAKAQAIIDAARASMGMDISPVDLINIEMFASRVTSLVEYRKELMEYLRSKMHDIAPNLATLIGETVGARLISHAGSLTNLAKYPASTVQILGAEKALFRALKTRGNTPNYGLIFHSTYIGRAGTKNKGRISRYLANKCSLASRIDCFSDMPTNIFGLKLKEQVEDRLKFYETGDIPRKNVDVMTDALAEAQAAAAALRKLKKKEKKKKKKDLENSAMDTTVEAEEQENIEVEPPKKKKKKKGAVENSTGDTAVEEGQDAEEAPKKKKKKKHANVEDEYKEVEQECNGNADEGSLEKPKKKKSKAQK</sequence>
<proteinExistence type="evidence at transcript level"/>
<feature type="compositionally biased region" description="Acidic residues" evidence="9">
    <location>
        <begin position="461"/>
        <end position="470"/>
    </location>
</feature>
<protein>
    <recommendedName>
        <fullName evidence="5">Nucleolar protein 56</fullName>
    </recommendedName>
    <alternativeName>
        <fullName evidence="6">Nucleolar protein 5A</fullName>
    </alternativeName>
</protein>
<dbReference type="Pfam" id="PF08156">
    <property type="entry name" value="NOP5NT"/>
    <property type="match status" value="1"/>
</dbReference>
<dbReference type="EMBL" id="GBZX01001275">
    <property type="protein sequence ID" value="JAG91465.1"/>
    <property type="molecule type" value="mRNA"/>
</dbReference>
<feature type="compositionally biased region" description="Basic and acidic residues" evidence="9">
    <location>
        <begin position="512"/>
        <end position="522"/>
    </location>
</feature>